<dbReference type="OrthoDB" id="111103at2"/>
<sequence length="327" mass="36319">MRKLAVVLCLALPTVAVAQKQVAPDSRRGVVLHTADVYVAPDGNSQRVSTVTPGHEIVVNEKSGPWVSIFANTDIQERSETEDEPEFSTDEGSIPRSGWIKDKGIVTSATPNGDKLIYGAAATWEAAASEPHAPKTAVGSAYLLYRRVYEYFPSSPLAAEAQWRSADVRWQEAKFDASTLPSWKDPDPNMRPKLYQKDLERIVKTGTGKYPALAAFDLLDIKICGDWQGLTKCPERETELYAKYADAFPDGPKTAEALWDAAYRQGVLVTMYAAEENKKKADVATQRVHQLRDRMVQNFPNSDYTLRAISLVYRVEQGIAIYGSDRD</sequence>
<dbReference type="AlphaFoldDB" id="A0A1G7FHI0"/>
<evidence type="ECO:0000256" key="1">
    <source>
        <dbReference type="SAM" id="SignalP"/>
    </source>
</evidence>
<evidence type="ECO:0000313" key="2">
    <source>
        <dbReference type="EMBL" id="SDE75302.1"/>
    </source>
</evidence>
<dbReference type="EMBL" id="LT629690">
    <property type="protein sequence ID" value="SDE75302.1"/>
    <property type="molecule type" value="Genomic_DNA"/>
</dbReference>
<keyword evidence="1" id="KW-0732">Signal</keyword>
<accession>A0A1G7FHI0</accession>
<reference evidence="2 3" key="1">
    <citation type="submission" date="2016-10" db="EMBL/GenBank/DDBJ databases">
        <authorList>
            <person name="de Groot N.N."/>
        </authorList>
    </citation>
    <scope>NUCLEOTIDE SEQUENCE [LARGE SCALE GENOMIC DNA]</scope>
    <source>
        <strain evidence="2 3">GAS232</strain>
    </source>
</reference>
<feature type="chain" id="PRO_5009240985" description="SH3 domain-containing protein" evidence="1">
    <location>
        <begin position="19"/>
        <end position="327"/>
    </location>
</feature>
<organism evidence="2 3">
    <name type="scientific">Terriglobus roseus</name>
    <dbReference type="NCBI Taxonomy" id="392734"/>
    <lineage>
        <taxon>Bacteria</taxon>
        <taxon>Pseudomonadati</taxon>
        <taxon>Acidobacteriota</taxon>
        <taxon>Terriglobia</taxon>
        <taxon>Terriglobales</taxon>
        <taxon>Acidobacteriaceae</taxon>
        <taxon>Terriglobus</taxon>
    </lineage>
</organism>
<evidence type="ECO:0000313" key="3">
    <source>
        <dbReference type="Proteomes" id="UP000182427"/>
    </source>
</evidence>
<dbReference type="Gene3D" id="1.25.40.10">
    <property type="entry name" value="Tetratricopeptide repeat domain"/>
    <property type="match status" value="1"/>
</dbReference>
<evidence type="ECO:0008006" key="4">
    <source>
        <dbReference type="Google" id="ProtNLM"/>
    </source>
</evidence>
<dbReference type="Proteomes" id="UP000182427">
    <property type="component" value="Chromosome I"/>
</dbReference>
<protein>
    <recommendedName>
        <fullName evidence="4">SH3 domain-containing protein</fullName>
    </recommendedName>
</protein>
<name>A0A1G7FHI0_9BACT</name>
<dbReference type="InterPro" id="IPR011990">
    <property type="entry name" value="TPR-like_helical_dom_sf"/>
</dbReference>
<proteinExistence type="predicted"/>
<keyword evidence="3" id="KW-1185">Reference proteome</keyword>
<dbReference type="RefSeq" id="WP_083343614.1">
    <property type="nucleotide sequence ID" value="NZ_LT629690.1"/>
</dbReference>
<feature type="signal peptide" evidence="1">
    <location>
        <begin position="1"/>
        <end position="18"/>
    </location>
</feature>
<gene>
    <name evidence="2" type="ORF">SAMN05444167_0335</name>
</gene>